<feature type="chain" id="PRO_5008904434" evidence="1">
    <location>
        <begin position="25"/>
        <end position="126"/>
    </location>
</feature>
<proteinExistence type="predicted"/>
<reference evidence="2 3" key="1">
    <citation type="journal article" date="2016" name="Genome Biol. Evol.">
        <title>Gene Family Evolution Reflects Adaptation to Soil Environmental Stressors in the Genome of the Collembolan Orchesella cincta.</title>
        <authorList>
            <person name="Faddeeva-Vakhrusheva A."/>
            <person name="Derks M.F."/>
            <person name="Anvar S.Y."/>
            <person name="Agamennone V."/>
            <person name="Suring W."/>
            <person name="Smit S."/>
            <person name="van Straalen N.M."/>
            <person name="Roelofs D."/>
        </authorList>
    </citation>
    <scope>NUCLEOTIDE SEQUENCE [LARGE SCALE GENOMIC DNA]</scope>
    <source>
        <tissue evidence="2">Mixed pool</tissue>
    </source>
</reference>
<organism evidence="2 3">
    <name type="scientific">Orchesella cincta</name>
    <name type="common">Springtail</name>
    <name type="synonym">Podura cincta</name>
    <dbReference type="NCBI Taxonomy" id="48709"/>
    <lineage>
        <taxon>Eukaryota</taxon>
        <taxon>Metazoa</taxon>
        <taxon>Ecdysozoa</taxon>
        <taxon>Arthropoda</taxon>
        <taxon>Hexapoda</taxon>
        <taxon>Collembola</taxon>
        <taxon>Entomobryomorpha</taxon>
        <taxon>Entomobryoidea</taxon>
        <taxon>Orchesellidae</taxon>
        <taxon>Orchesellinae</taxon>
        <taxon>Orchesella</taxon>
    </lineage>
</organism>
<gene>
    <name evidence="2" type="ORF">Ocin01_11019</name>
</gene>
<dbReference type="EMBL" id="LJIJ01000638">
    <property type="protein sequence ID" value="ODM95669.1"/>
    <property type="molecule type" value="Genomic_DNA"/>
</dbReference>
<name>A0A1D2MRD8_ORCCI</name>
<keyword evidence="1" id="KW-0732">Signal</keyword>
<accession>A0A1D2MRD8</accession>
<evidence type="ECO:0000313" key="3">
    <source>
        <dbReference type="Proteomes" id="UP000094527"/>
    </source>
</evidence>
<evidence type="ECO:0000313" key="2">
    <source>
        <dbReference type="EMBL" id="ODM95669.1"/>
    </source>
</evidence>
<feature type="signal peptide" evidence="1">
    <location>
        <begin position="1"/>
        <end position="24"/>
    </location>
</feature>
<comment type="caution">
    <text evidence="2">The sequence shown here is derived from an EMBL/GenBank/DDBJ whole genome shotgun (WGS) entry which is preliminary data.</text>
</comment>
<keyword evidence="3" id="KW-1185">Reference proteome</keyword>
<protein>
    <submittedName>
        <fullName evidence="2">Uncharacterized protein</fullName>
    </submittedName>
</protein>
<dbReference type="OrthoDB" id="8272841at2759"/>
<dbReference type="AlphaFoldDB" id="A0A1D2MRD8"/>
<sequence>MFKTVIFVASSCLIASLLVTETTAEFGKGLFICRNGTMAPSEGLTDKLKNAMTRNALLSVLLRLLEGQRSLINLVKTEFPEAQQANALERAEKCFEDRTFDKEDKTCSSIAEFSVCGTKLVVETTC</sequence>
<dbReference type="Proteomes" id="UP000094527">
    <property type="component" value="Unassembled WGS sequence"/>
</dbReference>
<evidence type="ECO:0000256" key="1">
    <source>
        <dbReference type="SAM" id="SignalP"/>
    </source>
</evidence>